<organism evidence="4 5">
    <name type="scientific">Halogranum amylolyticum</name>
    <dbReference type="NCBI Taxonomy" id="660520"/>
    <lineage>
        <taxon>Archaea</taxon>
        <taxon>Methanobacteriati</taxon>
        <taxon>Methanobacteriota</taxon>
        <taxon>Stenosarchaea group</taxon>
        <taxon>Halobacteria</taxon>
        <taxon>Halobacteriales</taxon>
        <taxon>Haloferacaceae</taxon>
    </lineage>
</organism>
<sequence length="199" mass="22505">MTQFRLMSTKARPPADETSKVPRERSLSRDELFHLLQSGRRRAVVRYLCDHRDESTFEMRDIAVQVAAWENDKPVDRLESDERQRVYIALYQSHLPKLDEAGVIEYNQSRGWVESMPLLDRVEQYLVVDEQPSESDNETDEESISMRYYGGATALSVGLLVASSLGLAPALAGGWLATLITGLFATITLVLSSRKWNPS</sequence>
<protein>
    <recommendedName>
        <fullName evidence="3">DUF7344 domain-containing protein</fullName>
    </recommendedName>
</protein>
<feature type="region of interest" description="Disordered" evidence="1">
    <location>
        <begin position="1"/>
        <end position="24"/>
    </location>
</feature>
<dbReference type="EMBL" id="FODV01000012">
    <property type="protein sequence ID" value="SEP05617.1"/>
    <property type="molecule type" value="Genomic_DNA"/>
</dbReference>
<evidence type="ECO:0000313" key="4">
    <source>
        <dbReference type="EMBL" id="SEP05617.1"/>
    </source>
</evidence>
<dbReference type="AlphaFoldDB" id="A0A1H8URH9"/>
<feature type="domain" description="DUF7344" evidence="3">
    <location>
        <begin position="33"/>
        <end position="114"/>
    </location>
</feature>
<accession>A0A1H8URH9</accession>
<evidence type="ECO:0000313" key="5">
    <source>
        <dbReference type="Proteomes" id="UP000199126"/>
    </source>
</evidence>
<feature type="compositionally biased region" description="Basic and acidic residues" evidence="1">
    <location>
        <begin position="13"/>
        <end position="24"/>
    </location>
</feature>
<evidence type="ECO:0000256" key="2">
    <source>
        <dbReference type="SAM" id="Phobius"/>
    </source>
</evidence>
<feature type="transmembrane region" description="Helical" evidence="2">
    <location>
        <begin position="174"/>
        <end position="192"/>
    </location>
</feature>
<proteinExistence type="predicted"/>
<keyword evidence="2" id="KW-1133">Transmembrane helix</keyword>
<name>A0A1H8URH9_9EURY</name>
<dbReference type="Pfam" id="PF24035">
    <property type="entry name" value="DUF7344"/>
    <property type="match status" value="1"/>
</dbReference>
<keyword evidence="2" id="KW-0812">Transmembrane</keyword>
<dbReference type="InterPro" id="IPR055768">
    <property type="entry name" value="DUF7344"/>
</dbReference>
<gene>
    <name evidence="4" type="ORF">SAMN04487948_11250</name>
</gene>
<reference evidence="5" key="1">
    <citation type="submission" date="2016-10" db="EMBL/GenBank/DDBJ databases">
        <authorList>
            <person name="Varghese N."/>
            <person name="Submissions S."/>
        </authorList>
    </citation>
    <scope>NUCLEOTIDE SEQUENCE [LARGE SCALE GENOMIC DNA]</scope>
    <source>
        <strain evidence="5">CGMCC 1.10121</strain>
    </source>
</reference>
<dbReference type="Proteomes" id="UP000199126">
    <property type="component" value="Unassembled WGS sequence"/>
</dbReference>
<keyword evidence="5" id="KW-1185">Reference proteome</keyword>
<feature type="transmembrane region" description="Helical" evidence="2">
    <location>
        <begin position="148"/>
        <end position="168"/>
    </location>
</feature>
<evidence type="ECO:0000259" key="3">
    <source>
        <dbReference type="Pfam" id="PF24035"/>
    </source>
</evidence>
<evidence type="ECO:0000256" key="1">
    <source>
        <dbReference type="SAM" id="MobiDB-lite"/>
    </source>
</evidence>
<keyword evidence="2" id="KW-0472">Membrane</keyword>